<organism evidence="3 4">
    <name type="scientific">Nonomuraea fuscirosea</name>
    <dbReference type="NCBI Taxonomy" id="1291556"/>
    <lineage>
        <taxon>Bacteria</taxon>
        <taxon>Bacillati</taxon>
        <taxon>Actinomycetota</taxon>
        <taxon>Actinomycetes</taxon>
        <taxon>Streptosporangiales</taxon>
        <taxon>Streptosporangiaceae</taxon>
        <taxon>Nonomuraea</taxon>
    </lineage>
</organism>
<dbReference type="EMBL" id="PVNG01000011">
    <property type="protein sequence ID" value="PRX63111.1"/>
    <property type="molecule type" value="Genomic_DNA"/>
</dbReference>
<accession>A0A2T0MW03</accession>
<keyword evidence="4" id="KW-1185">Reference proteome</keyword>
<evidence type="ECO:0000256" key="1">
    <source>
        <dbReference type="SAM" id="MobiDB-lite"/>
    </source>
</evidence>
<gene>
    <name evidence="3" type="ORF">B0I32_111104</name>
</gene>
<evidence type="ECO:0000256" key="2">
    <source>
        <dbReference type="SAM" id="Phobius"/>
    </source>
</evidence>
<name>A0A2T0MW03_9ACTN</name>
<proteinExistence type="predicted"/>
<dbReference type="AlphaFoldDB" id="A0A2T0MW03"/>
<keyword evidence="2" id="KW-0812">Transmembrane</keyword>
<comment type="caution">
    <text evidence="3">The sequence shown here is derived from an EMBL/GenBank/DDBJ whole genome shotgun (WGS) entry which is preliminary data.</text>
</comment>
<protein>
    <submittedName>
        <fullName evidence="3">Uncharacterized protein</fullName>
    </submittedName>
</protein>
<reference evidence="3 4" key="1">
    <citation type="submission" date="2018-03" db="EMBL/GenBank/DDBJ databases">
        <title>Genomic Encyclopedia of Type Strains, Phase III (KMG-III): the genomes of soil and plant-associated and newly described type strains.</title>
        <authorList>
            <person name="Whitman W."/>
        </authorList>
    </citation>
    <scope>NUCLEOTIDE SEQUENCE [LARGE SCALE GENOMIC DNA]</scope>
    <source>
        <strain evidence="3 4">CGMCC 4.7104</strain>
    </source>
</reference>
<evidence type="ECO:0000313" key="3">
    <source>
        <dbReference type="EMBL" id="PRX63111.1"/>
    </source>
</evidence>
<keyword evidence="2" id="KW-0472">Membrane</keyword>
<sequence>MSDVSDDRDPSDEPVPGQDERAPTPQPQDEPVPRQDEQAPAPQPEDDPRDEPAPLAALVLLTAGSAVAVMVLAAFLSQPPRLNFLLFGPVALVAFEVVAYDVWWRRWWGAIPGALLGLLIYFEGRAALSDVIGEVWAHPVAYVLAWTLFAVVFALCSRYPRRVS</sequence>
<feature type="transmembrane region" description="Helical" evidence="2">
    <location>
        <begin position="82"/>
        <end position="100"/>
    </location>
</feature>
<feature type="region of interest" description="Disordered" evidence="1">
    <location>
        <begin position="1"/>
        <end position="51"/>
    </location>
</feature>
<keyword evidence="2" id="KW-1133">Transmembrane helix</keyword>
<evidence type="ECO:0000313" key="4">
    <source>
        <dbReference type="Proteomes" id="UP000238312"/>
    </source>
</evidence>
<dbReference type="Proteomes" id="UP000238312">
    <property type="component" value="Unassembled WGS sequence"/>
</dbReference>
<feature type="transmembrane region" description="Helical" evidence="2">
    <location>
        <begin position="55"/>
        <end position="76"/>
    </location>
</feature>
<feature type="transmembrane region" description="Helical" evidence="2">
    <location>
        <begin position="136"/>
        <end position="156"/>
    </location>
</feature>